<dbReference type="NCBIfam" id="TIGR00254">
    <property type="entry name" value="GGDEF"/>
    <property type="match status" value="1"/>
</dbReference>
<dbReference type="EMBL" id="CP021425">
    <property type="protein sequence ID" value="ARU58560.1"/>
    <property type="molecule type" value="Genomic_DNA"/>
</dbReference>
<comment type="cofactor">
    <cofactor evidence="1">
        <name>Mg(2+)</name>
        <dbReference type="ChEBI" id="CHEBI:18420"/>
    </cofactor>
</comment>
<dbReference type="InterPro" id="IPR029787">
    <property type="entry name" value="Nucleotide_cyclase"/>
</dbReference>
<keyword evidence="4" id="KW-0175">Coiled coil</keyword>
<reference evidence="6 7" key="1">
    <citation type="submission" date="2017-05" db="EMBL/GenBank/DDBJ databases">
        <title>Genomic insights into alkan degradation activity of Oleiphilus messinensis.</title>
        <authorList>
            <person name="Kozyavkin S.A."/>
            <person name="Slesarev A.I."/>
            <person name="Golyshin P.N."/>
            <person name="Korzhenkov A."/>
            <person name="Golyshina O.N."/>
            <person name="Toshchakov S.V."/>
        </authorList>
    </citation>
    <scope>NUCLEOTIDE SEQUENCE [LARGE SCALE GENOMIC DNA]</scope>
    <source>
        <strain evidence="6 7">ME102</strain>
    </source>
</reference>
<dbReference type="FunFam" id="3.30.70.270:FF:000001">
    <property type="entry name" value="Diguanylate cyclase domain protein"/>
    <property type="match status" value="1"/>
</dbReference>
<dbReference type="PANTHER" id="PTHR45138">
    <property type="entry name" value="REGULATORY COMPONENTS OF SENSORY TRANSDUCTION SYSTEM"/>
    <property type="match status" value="1"/>
</dbReference>
<dbReference type="PANTHER" id="PTHR45138:SF9">
    <property type="entry name" value="DIGUANYLATE CYCLASE DGCM-RELATED"/>
    <property type="match status" value="1"/>
</dbReference>
<dbReference type="CDD" id="cd01949">
    <property type="entry name" value="GGDEF"/>
    <property type="match status" value="1"/>
</dbReference>
<dbReference type="RefSeq" id="WP_087463322.1">
    <property type="nucleotide sequence ID" value="NZ_CP021425.1"/>
</dbReference>
<sequence>MKSQGELTQAIHYLKLALPEMSKRNIPTTPQNYAVWYEYIAGNNGALRKEIDSLIKKGADFSGKINSSLYQKHIEGNSLSAVDSIRTEVRKIINDLLQQFSSSSDGLAGYGEVLERFSENIESADDVDSIRFLVTELVNQTKEQEQRTRDMQSSLQKMAEEIQSLKGEVEKLNMTATTDGLTKVANRRFFDDELINACTHCHRNHLPLSLLILDIDHFKNFNDEHGHLTGDKVLKFVATIIKKHFKGKDTVARFGGEEFAVILPETEYDDALIIAEKVRQRIAKQNLTDSQDNKTLGSITISIGVARFRGTESTDNLVHRADECLYAAKRQGRNQVIGEKSISTVF</sequence>
<dbReference type="SUPFAM" id="SSF55073">
    <property type="entry name" value="Nucleotide cyclase"/>
    <property type="match status" value="1"/>
</dbReference>
<dbReference type="GO" id="GO:0043709">
    <property type="term" value="P:cell adhesion involved in single-species biofilm formation"/>
    <property type="evidence" value="ECO:0007669"/>
    <property type="project" value="TreeGrafter"/>
</dbReference>
<accession>A0A1Y0IE52</accession>
<dbReference type="InterPro" id="IPR000160">
    <property type="entry name" value="GGDEF_dom"/>
</dbReference>
<dbReference type="GO" id="GO:0005886">
    <property type="term" value="C:plasma membrane"/>
    <property type="evidence" value="ECO:0007669"/>
    <property type="project" value="TreeGrafter"/>
</dbReference>
<protein>
    <recommendedName>
        <fullName evidence="2">diguanylate cyclase</fullName>
        <ecNumber evidence="2">2.7.7.65</ecNumber>
    </recommendedName>
</protein>
<feature type="coiled-coil region" evidence="4">
    <location>
        <begin position="148"/>
        <end position="175"/>
    </location>
</feature>
<proteinExistence type="predicted"/>
<evidence type="ECO:0000256" key="3">
    <source>
        <dbReference type="ARBA" id="ARBA00034247"/>
    </source>
</evidence>
<dbReference type="Pfam" id="PF00990">
    <property type="entry name" value="GGDEF"/>
    <property type="match status" value="1"/>
</dbReference>
<dbReference type="SMART" id="SM00267">
    <property type="entry name" value="GGDEF"/>
    <property type="match status" value="1"/>
</dbReference>
<evidence type="ECO:0000256" key="2">
    <source>
        <dbReference type="ARBA" id="ARBA00012528"/>
    </source>
</evidence>
<evidence type="ECO:0000313" key="7">
    <source>
        <dbReference type="Proteomes" id="UP000196027"/>
    </source>
</evidence>
<evidence type="ECO:0000256" key="4">
    <source>
        <dbReference type="SAM" id="Coils"/>
    </source>
</evidence>
<dbReference type="Gene3D" id="3.30.70.270">
    <property type="match status" value="1"/>
</dbReference>
<dbReference type="GO" id="GO:1902201">
    <property type="term" value="P:negative regulation of bacterial-type flagellum-dependent cell motility"/>
    <property type="evidence" value="ECO:0007669"/>
    <property type="project" value="TreeGrafter"/>
</dbReference>
<dbReference type="AlphaFoldDB" id="A0A1Y0IE52"/>
<dbReference type="KEGG" id="ome:OLMES_4564"/>
<keyword evidence="7" id="KW-1185">Reference proteome</keyword>
<name>A0A1Y0IE52_9GAMM</name>
<evidence type="ECO:0000256" key="1">
    <source>
        <dbReference type="ARBA" id="ARBA00001946"/>
    </source>
</evidence>
<dbReference type="Proteomes" id="UP000196027">
    <property type="component" value="Chromosome"/>
</dbReference>
<dbReference type="InterPro" id="IPR050469">
    <property type="entry name" value="Diguanylate_Cyclase"/>
</dbReference>
<dbReference type="InterPro" id="IPR043128">
    <property type="entry name" value="Rev_trsase/Diguanyl_cyclase"/>
</dbReference>
<comment type="catalytic activity">
    <reaction evidence="3">
        <text>2 GTP = 3',3'-c-di-GMP + 2 diphosphate</text>
        <dbReference type="Rhea" id="RHEA:24898"/>
        <dbReference type="ChEBI" id="CHEBI:33019"/>
        <dbReference type="ChEBI" id="CHEBI:37565"/>
        <dbReference type="ChEBI" id="CHEBI:58805"/>
        <dbReference type="EC" id="2.7.7.65"/>
    </reaction>
</comment>
<dbReference type="GO" id="GO:0052621">
    <property type="term" value="F:diguanylate cyclase activity"/>
    <property type="evidence" value="ECO:0007669"/>
    <property type="project" value="UniProtKB-EC"/>
</dbReference>
<feature type="domain" description="GGDEF" evidence="5">
    <location>
        <begin position="206"/>
        <end position="341"/>
    </location>
</feature>
<organism evidence="6 7">
    <name type="scientific">Oleiphilus messinensis</name>
    <dbReference type="NCBI Taxonomy" id="141451"/>
    <lineage>
        <taxon>Bacteria</taxon>
        <taxon>Pseudomonadati</taxon>
        <taxon>Pseudomonadota</taxon>
        <taxon>Gammaproteobacteria</taxon>
        <taxon>Oceanospirillales</taxon>
        <taxon>Oleiphilaceae</taxon>
        <taxon>Oleiphilus</taxon>
    </lineage>
</organism>
<dbReference type="EC" id="2.7.7.65" evidence="2"/>
<dbReference type="OrthoDB" id="9812260at2"/>
<evidence type="ECO:0000313" key="6">
    <source>
        <dbReference type="EMBL" id="ARU58560.1"/>
    </source>
</evidence>
<gene>
    <name evidence="6" type="ORF">OLMES_4564</name>
</gene>
<dbReference type="PROSITE" id="PS50887">
    <property type="entry name" value="GGDEF"/>
    <property type="match status" value="1"/>
</dbReference>
<evidence type="ECO:0000259" key="5">
    <source>
        <dbReference type="PROSITE" id="PS50887"/>
    </source>
</evidence>